<dbReference type="Pfam" id="PF06626">
    <property type="entry name" value="DUF1152"/>
    <property type="match status" value="1"/>
</dbReference>
<organism evidence="1 2">
    <name type="scientific">Kutzneria kofuensis</name>
    <dbReference type="NCBI Taxonomy" id="103725"/>
    <lineage>
        <taxon>Bacteria</taxon>
        <taxon>Bacillati</taxon>
        <taxon>Actinomycetota</taxon>
        <taxon>Actinomycetes</taxon>
        <taxon>Pseudonocardiales</taxon>
        <taxon>Pseudonocardiaceae</taxon>
        <taxon>Kutzneria</taxon>
    </lineage>
</organism>
<sequence>MSSLAVPPLFARLADAQRVLVAGAGGGFDVYAGLPLATALRAMGKEVHLANLSFSNLDGLDIEDWLEPGLAAVTPDSRGGEGYFPERTLARWLAAQGLPAVVHAFPRTGVHPLRAAYTTLVKRYDVDAVVLVDGGTDILMQGDESGLGTPEEDVASLAAVAGMDGVDRLVVCLGFGIDSFHGVSHVDVLENLAALQREGGYLGALSIPPDSPEAAAYLDAVAHAQGATPLRPSIVNGQIAAAVRGEFGNVHVTTRTSGSELFVNPLMAVYFTVDLLSLARNVKYLDRLENTRTINEIAYAIEDYRETVSRRPRRSLPH</sequence>
<dbReference type="AlphaFoldDB" id="A0A7W9KLV8"/>
<name>A0A7W9KLV8_9PSEU</name>
<gene>
    <name evidence="1" type="ORF">BJ998_006173</name>
</gene>
<dbReference type="EMBL" id="JACHIR010000001">
    <property type="protein sequence ID" value="MBB5894977.1"/>
    <property type="molecule type" value="Genomic_DNA"/>
</dbReference>
<comment type="caution">
    <text evidence="1">The sequence shown here is derived from an EMBL/GenBank/DDBJ whole genome shotgun (WGS) entry which is preliminary data.</text>
</comment>
<evidence type="ECO:0008006" key="3">
    <source>
        <dbReference type="Google" id="ProtNLM"/>
    </source>
</evidence>
<dbReference type="Proteomes" id="UP000585638">
    <property type="component" value="Unassembled WGS sequence"/>
</dbReference>
<dbReference type="InterPro" id="IPR010581">
    <property type="entry name" value="DUF1152"/>
</dbReference>
<proteinExistence type="predicted"/>
<reference evidence="1 2" key="1">
    <citation type="submission" date="2020-08" db="EMBL/GenBank/DDBJ databases">
        <title>Sequencing the genomes of 1000 actinobacteria strains.</title>
        <authorList>
            <person name="Klenk H.-P."/>
        </authorList>
    </citation>
    <scope>NUCLEOTIDE SEQUENCE [LARGE SCALE GENOMIC DNA]</scope>
    <source>
        <strain evidence="1 2">DSM 43851</strain>
    </source>
</reference>
<accession>A0A7W9KLV8</accession>
<keyword evidence="2" id="KW-1185">Reference proteome</keyword>
<dbReference type="RefSeq" id="WP_184866819.1">
    <property type="nucleotide sequence ID" value="NZ_BAAAWY010000009.1"/>
</dbReference>
<evidence type="ECO:0000313" key="2">
    <source>
        <dbReference type="Proteomes" id="UP000585638"/>
    </source>
</evidence>
<protein>
    <recommendedName>
        <fullName evidence="3">DUF1152 domain-containing protein</fullName>
    </recommendedName>
</protein>
<evidence type="ECO:0000313" key="1">
    <source>
        <dbReference type="EMBL" id="MBB5894977.1"/>
    </source>
</evidence>